<evidence type="ECO:0000313" key="10">
    <source>
        <dbReference type="EMBL" id="GFD10575.1"/>
    </source>
</evidence>
<evidence type="ECO:0000256" key="4">
    <source>
        <dbReference type="ARBA" id="ARBA00022692"/>
    </source>
</evidence>
<dbReference type="GO" id="GO:0016791">
    <property type="term" value="F:phosphatase activity"/>
    <property type="evidence" value="ECO:0007669"/>
    <property type="project" value="TreeGrafter"/>
</dbReference>
<feature type="domain" description="Glycerol-3-phosphate acyltransferase RAM2/GPAT1-8 HAD-like" evidence="9">
    <location>
        <begin position="1"/>
        <end position="93"/>
    </location>
</feature>
<protein>
    <submittedName>
        <fullName evidence="10">Glycerol-3-phosphate acyltransferase 5-like</fullName>
    </submittedName>
</protein>
<keyword evidence="5 8" id="KW-1133">Transmembrane helix</keyword>
<feature type="non-terminal residue" evidence="10">
    <location>
        <position position="1"/>
    </location>
</feature>
<dbReference type="GO" id="GO:0016020">
    <property type="term" value="C:membrane"/>
    <property type="evidence" value="ECO:0007669"/>
    <property type="project" value="UniProtKB-SubCell"/>
</dbReference>
<dbReference type="InterPro" id="IPR056462">
    <property type="entry name" value="HAD_RAM2/GPAT1-8"/>
</dbReference>
<feature type="transmembrane region" description="Helical" evidence="8">
    <location>
        <begin position="131"/>
        <end position="151"/>
    </location>
</feature>
<evidence type="ECO:0000259" key="9">
    <source>
        <dbReference type="Pfam" id="PF23270"/>
    </source>
</evidence>
<keyword evidence="3 10" id="KW-0808">Transferase</keyword>
<dbReference type="AlphaFoldDB" id="A0A699TIS2"/>
<keyword evidence="7 10" id="KW-0012">Acyltransferase</keyword>
<gene>
    <name evidence="10" type="ORF">Tci_882544</name>
</gene>
<evidence type="ECO:0000256" key="8">
    <source>
        <dbReference type="SAM" id="Phobius"/>
    </source>
</evidence>
<dbReference type="PANTHER" id="PTHR15486:SF54">
    <property type="entry name" value="GLYCEROL-3-PHOSPHATE ACYLTRANSFERASE 7"/>
    <property type="match status" value="1"/>
</dbReference>
<feature type="non-terminal residue" evidence="10">
    <location>
        <position position="175"/>
    </location>
</feature>
<comment type="similarity">
    <text evidence="2">Belongs to the GPAT/DAPAT family.</text>
</comment>
<comment type="caution">
    <text evidence="10">The sequence shown here is derived from an EMBL/GenBank/DDBJ whole genome shotgun (WGS) entry which is preliminary data.</text>
</comment>
<evidence type="ECO:0000256" key="3">
    <source>
        <dbReference type="ARBA" id="ARBA00022679"/>
    </source>
</evidence>
<organism evidence="10">
    <name type="scientific">Tanacetum cinerariifolium</name>
    <name type="common">Dalmatian daisy</name>
    <name type="synonym">Chrysanthemum cinerariifolium</name>
    <dbReference type="NCBI Taxonomy" id="118510"/>
    <lineage>
        <taxon>Eukaryota</taxon>
        <taxon>Viridiplantae</taxon>
        <taxon>Streptophyta</taxon>
        <taxon>Embryophyta</taxon>
        <taxon>Tracheophyta</taxon>
        <taxon>Spermatophyta</taxon>
        <taxon>Magnoliopsida</taxon>
        <taxon>eudicotyledons</taxon>
        <taxon>Gunneridae</taxon>
        <taxon>Pentapetalae</taxon>
        <taxon>asterids</taxon>
        <taxon>campanulids</taxon>
        <taxon>Asterales</taxon>
        <taxon>Asteraceae</taxon>
        <taxon>Asteroideae</taxon>
        <taxon>Anthemideae</taxon>
        <taxon>Anthemidinae</taxon>
        <taxon>Tanacetum</taxon>
    </lineage>
</organism>
<evidence type="ECO:0000256" key="7">
    <source>
        <dbReference type="ARBA" id="ARBA00023315"/>
    </source>
</evidence>
<sequence length="175" mass="19490">WKVFNTGDRRVVITKMPRVMVEQFVKGHLRADEVIGTELVVSRFGFATGLVRNVGLESSVCDRVADMFKGEQPSLGLARCSDSSFLPLCKEQVNAPYIIQDQNHNFHKDIRPVPVIFHDGRLVKRPTAPTALVIVLWIPIGIILAIIRILIGCILPMWAIPYVSCIFGAKVIVKG</sequence>
<dbReference type="EMBL" id="BKCJ011253213">
    <property type="protein sequence ID" value="GFD10575.1"/>
    <property type="molecule type" value="Genomic_DNA"/>
</dbReference>
<name>A0A699TIS2_TANCI</name>
<dbReference type="GO" id="GO:0010143">
    <property type="term" value="P:cutin biosynthetic process"/>
    <property type="evidence" value="ECO:0007669"/>
    <property type="project" value="TreeGrafter"/>
</dbReference>
<feature type="transmembrane region" description="Helical" evidence="8">
    <location>
        <begin position="157"/>
        <end position="173"/>
    </location>
</feature>
<dbReference type="PANTHER" id="PTHR15486">
    <property type="entry name" value="ANCIENT UBIQUITOUS PROTEIN"/>
    <property type="match status" value="1"/>
</dbReference>
<dbReference type="Pfam" id="PF23270">
    <property type="entry name" value="HAD_RAM2_N"/>
    <property type="match status" value="1"/>
</dbReference>
<comment type="subcellular location">
    <subcellularLocation>
        <location evidence="1">Membrane</location>
    </subcellularLocation>
</comment>
<keyword evidence="4 8" id="KW-0812">Transmembrane</keyword>
<dbReference type="GO" id="GO:0090447">
    <property type="term" value="F:glycerol-3-phosphate 2-O-acyltransferase activity"/>
    <property type="evidence" value="ECO:0007669"/>
    <property type="project" value="TreeGrafter"/>
</dbReference>
<accession>A0A699TIS2</accession>
<evidence type="ECO:0000256" key="5">
    <source>
        <dbReference type="ARBA" id="ARBA00022989"/>
    </source>
</evidence>
<evidence type="ECO:0000256" key="2">
    <source>
        <dbReference type="ARBA" id="ARBA00007937"/>
    </source>
</evidence>
<evidence type="ECO:0000256" key="6">
    <source>
        <dbReference type="ARBA" id="ARBA00023136"/>
    </source>
</evidence>
<keyword evidence="6 8" id="KW-0472">Membrane</keyword>
<proteinExistence type="inferred from homology"/>
<reference evidence="10" key="1">
    <citation type="journal article" date="2019" name="Sci. Rep.">
        <title>Draft genome of Tanacetum cinerariifolium, the natural source of mosquito coil.</title>
        <authorList>
            <person name="Yamashiro T."/>
            <person name="Shiraishi A."/>
            <person name="Satake H."/>
            <person name="Nakayama K."/>
        </authorList>
    </citation>
    <scope>NUCLEOTIDE SEQUENCE</scope>
</reference>
<evidence type="ECO:0000256" key="1">
    <source>
        <dbReference type="ARBA" id="ARBA00004370"/>
    </source>
</evidence>